<keyword evidence="2 5" id="KW-0560">Oxidoreductase</keyword>
<organism evidence="5 6">
    <name type="scientific">Virgibacillus dokdonensis</name>
    <dbReference type="NCBI Taxonomy" id="302167"/>
    <lineage>
        <taxon>Bacteria</taxon>
        <taxon>Bacillati</taxon>
        <taxon>Bacillota</taxon>
        <taxon>Bacilli</taxon>
        <taxon>Bacillales</taxon>
        <taxon>Bacillaceae</taxon>
        <taxon>Virgibacillus</taxon>
    </lineage>
</organism>
<evidence type="ECO:0000259" key="4">
    <source>
        <dbReference type="Pfam" id="PF22725"/>
    </source>
</evidence>
<evidence type="ECO:0000256" key="2">
    <source>
        <dbReference type="ARBA" id="ARBA00023002"/>
    </source>
</evidence>
<comment type="similarity">
    <text evidence="1">Belongs to the Gfo/Idh/MocA family.</text>
</comment>
<keyword evidence="6" id="KW-1185">Reference proteome</keyword>
<accession>A0ABU7VGU8</accession>
<dbReference type="Pfam" id="PF01408">
    <property type="entry name" value="GFO_IDH_MocA"/>
    <property type="match status" value="1"/>
</dbReference>
<dbReference type="RefSeq" id="WP_237342781.1">
    <property type="nucleotide sequence ID" value="NZ_CP018622.1"/>
</dbReference>
<dbReference type="InterPro" id="IPR055170">
    <property type="entry name" value="GFO_IDH_MocA-like_dom"/>
</dbReference>
<feature type="domain" description="GFO/IDH/MocA-like oxidoreductase" evidence="4">
    <location>
        <begin position="145"/>
        <end position="265"/>
    </location>
</feature>
<dbReference type="EMBL" id="JAZHPM010000022">
    <property type="protein sequence ID" value="MEF2292878.1"/>
    <property type="molecule type" value="Genomic_DNA"/>
</dbReference>
<dbReference type="Gene3D" id="3.30.360.10">
    <property type="entry name" value="Dihydrodipicolinate Reductase, domain 2"/>
    <property type="match status" value="1"/>
</dbReference>
<dbReference type="SUPFAM" id="SSF55347">
    <property type="entry name" value="Glyceraldehyde-3-phosphate dehydrogenase-like, C-terminal domain"/>
    <property type="match status" value="1"/>
</dbReference>
<dbReference type="PANTHER" id="PTHR42840:SF3">
    <property type="entry name" value="BINDING ROSSMANN FOLD OXIDOREDUCTASE, PUTATIVE (AFU_ORTHOLOGUE AFUA_2G10240)-RELATED"/>
    <property type="match status" value="1"/>
</dbReference>
<dbReference type="InterPro" id="IPR030827">
    <property type="entry name" value="Myo_inos_IolG"/>
</dbReference>
<sequence>MKYLKERGYQIMEKEKVNVVGVIGAGRIGRLHINNMRNMPNVRLKTVSDPQADHMKDWFSESGVENLTKDYKNIISDPEINVVFICAPTSLHVQIITEAAKAGKHIFCEKPICFSDENTCKAHKVVKQAGVKFQLGFNRRFDRNFAKTKELVKNKAIGDLHILKIQSRDPEPPSLEYVSHSGGIFMDMSIHDFDMARFISGSEVEEVYVVGGALINPEIKQYEDIDTALITLKFENGLVGVIDNSRQAVYGYDQQLEAFGSKGSAKVNNEKESSVEVLLKEGVKSSNPLHFFLERYNDAFIEEVEQFFEAINNDEEVPCGFVDGIMAQRIASAAKESLLTGLPIKVEKYQ</sequence>
<name>A0ABU7VGU8_9BACI</name>
<dbReference type="InterPro" id="IPR000683">
    <property type="entry name" value="Gfo/Idh/MocA-like_OxRdtase_N"/>
</dbReference>
<protein>
    <submittedName>
        <fullName evidence="5">Inositol 2-dehydrogenase</fullName>
        <ecNumber evidence="5">1.1.1.18</ecNumber>
    </submittedName>
</protein>
<gene>
    <name evidence="5" type="primary">iolG</name>
    <name evidence="5" type="ORF">V2W34_12835</name>
</gene>
<dbReference type="InterPro" id="IPR036291">
    <property type="entry name" value="NAD(P)-bd_dom_sf"/>
</dbReference>
<dbReference type="EC" id="1.1.1.18" evidence="5"/>
<dbReference type="NCBIfam" id="TIGR04380">
    <property type="entry name" value="myo_inos_iolG"/>
    <property type="match status" value="1"/>
</dbReference>
<dbReference type="GO" id="GO:0050112">
    <property type="term" value="F:inositol 2-dehydrogenase (NAD+) activity"/>
    <property type="evidence" value="ECO:0007669"/>
    <property type="project" value="UniProtKB-EC"/>
</dbReference>
<comment type="caution">
    <text evidence="5">The sequence shown here is derived from an EMBL/GenBank/DDBJ whole genome shotgun (WGS) entry which is preliminary data.</text>
</comment>
<feature type="domain" description="Gfo/Idh/MocA-like oxidoreductase N-terminal" evidence="3">
    <location>
        <begin position="20"/>
        <end position="137"/>
    </location>
</feature>
<proteinExistence type="inferred from homology"/>
<evidence type="ECO:0000313" key="6">
    <source>
        <dbReference type="Proteomes" id="UP001356080"/>
    </source>
</evidence>
<dbReference type="SUPFAM" id="SSF51735">
    <property type="entry name" value="NAD(P)-binding Rossmann-fold domains"/>
    <property type="match status" value="1"/>
</dbReference>
<dbReference type="Gene3D" id="3.40.50.720">
    <property type="entry name" value="NAD(P)-binding Rossmann-like Domain"/>
    <property type="match status" value="1"/>
</dbReference>
<dbReference type="Proteomes" id="UP001356080">
    <property type="component" value="Unassembled WGS sequence"/>
</dbReference>
<dbReference type="PANTHER" id="PTHR42840">
    <property type="entry name" value="NAD(P)-BINDING ROSSMANN-FOLD SUPERFAMILY PROTEIN-RELATED"/>
    <property type="match status" value="1"/>
</dbReference>
<evidence type="ECO:0000313" key="5">
    <source>
        <dbReference type="EMBL" id="MEF2292878.1"/>
    </source>
</evidence>
<evidence type="ECO:0000256" key="1">
    <source>
        <dbReference type="ARBA" id="ARBA00010928"/>
    </source>
</evidence>
<dbReference type="Pfam" id="PF22725">
    <property type="entry name" value="GFO_IDH_MocA_C3"/>
    <property type="match status" value="1"/>
</dbReference>
<reference evidence="5 6" key="1">
    <citation type="submission" date="2024-01" db="EMBL/GenBank/DDBJ databases">
        <title>Survival strategy associated with biotechnological potential of Virgibacillus dokdonensis T4.6 isolated from salt-fermented shrimp paste.</title>
        <authorList>
            <person name="Doan T.V."/>
            <person name="Quach N.T."/>
            <person name="Phi Q.-T."/>
        </authorList>
    </citation>
    <scope>NUCLEOTIDE SEQUENCE [LARGE SCALE GENOMIC DNA]</scope>
    <source>
        <strain evidence="5 6">T4.6</strain>
    </source>
</reference>
<evidence type="ECO:0000259" key="3">
    <source>
        <dbReference type="Pfam" id="PF01408"/>
    </source>
</evidence>